<dbReference type="Gene3D" id="3.90.1140.10">
    <property type="entry name" value="Cyclic phosphodiesterase"/>
    <property type="match status" value="1"/>
</dbReference>
<dbReference type="Proteomes" id="UP000290624">
    <property type="component" value="Unassembled WGS sequence"/>
</dbReference>
<dbReference type="InterPro" id="IPR009097">
    <property type="entry name" value="Cyclic_Pdiesterase"/>
</dbReference>
<comment type="caution">
    <text evidence="1">The sequence shown here is derived from an EMBL/GenBank/DDBJ whole genome shotgun (WGS) entry which is preliminary data.</text>
</comment>
<gene>
    <name evidence="1" type="ORF">C1706_04000</name>
</gene>
<dbReference type="SUPFAM" id="SSF55144">
    <property type="entry name" value="LigT-like"/>
    <property type="match status" value="1"/>
</dbReference>
<evidence type="ECO:0000313" key="2">
    <source>
        <dbReference type="Proteomes" id="UP000290624"/>
    </source>
</evidence>
<proteinExistence type="predicted"/>
<keyword evidence="2" id="KW-1185">Reference proteome</keyword>
<dbReference type="AlphaFoldDB" id="A0A4Q2EHI5"/>
<evidence type="ECO:0008006" key="3">
    <source>
        <dbReference type="Google" id="ProtNLM"/>
    </source>
</evidence>
<evidence type="ECO:0000313" key="1">
    <source>
        <dbReference type="EMBL" id="RXW33030.1"/>
    </source>
</evidence>
<dbReference type="EMBL" id="PPCV01000002">
    <property type="protein sequence ID" value="RXW33030.1"/>
    <property type="molecule type" value="Genomic_DNA"/>
</dbReference>
<dbReference type="OrthoDB" id="2082235at2"/>
<dbReference type="Pfam" id="PF13563">
    <property type="entry name" value="2_5_RNA_ligase2"/>
    <property type="match status" value="1"/>
</dbReference>
<dbReference type="RefSeq" id="WP_129457928.1">
    <property type="nucleotide sequence ID" value="NZ_PPCV01000002.1"/>
</dbReference>
<reference evidence="1 2" key="1">
    <citation type="submission" date="2018-01" db="EMBL/GenBank/DDBJ databases">
        <title>Lactibacter flavus gen. nov., sp. nov., a novel bacterium of the family Propionibacteriaceae isolated from raw milk and dairy products.</title>
        <authorList>
            <person name="Wenning M."/>
            <person name="Breitenwieser F."/>
            <person name="Huptas C."/>
            <person name="von Neubeck M."/>
            <person name="Busse H.-J."/>
            <person name="Scherer S."/>
        </authorList>
    </citation>
    <scope>NUCLEOTIDE SEQUENCE [LARGE SCALE GENOMIC DNA]</scope>
    <source>
        <strain evidence="1 2">VG341</strain>
    </source>
</reference>
<name>A0A4Q2EHI5_9ACTN</name>
<protein>
    <recommendedName>
        <fullName evidence="3">2'-5' RNA ligase family protein</fullName>
    </recommendedName>
</protein>
<accession>A0A4Q2EHI5</accession>
<sequence>MGGHAVLLIGVPALEGWIRERTAFYDASFLSADPRFAHAHITILAPCPPDLTLLTRVAATVAPFDFTLRRCGQFPDGTIHLIPEPADGFTALTAAARAAAPHIRPYWGRAEPAPHLTLDRTGPGVSVASTLSSLADVVPARGRAEELLLTWWESDRCRVLGAAPLGDGTN</sequence>
<organism evidence="1 2">
    <name type="scientific">Propioniciclava flava</name>
    <dbReference type="NCBI Taxonomy" id="2072026"/>
    <lineage>
        <taxon>Bacteria</taxon>
        <taxon>Bacillati</taxon>
        <taxon>Actinomycetota</taxon>
        <taxon>Actinomycetes</taxon>
        <taxon>Propionibacteriales</taxon>
        <taxon>Propionibacteriaceae</taxon>
        <taxon>Propioniciclava</taxon>
    </lineage>
</organism>